<proteinExistence type="predicted"/>
<keyword evidence="5 12" id="KW-1133">Transmembrane helix</keyword>
<feature type="transmembrane region" description="Helical" evidence="12">
    <location>
        <begin position="12"/>
        <end position="30"/>
    </location>
</feature>
<evidence type="ECO:0000256" key="4">
    <source>
        <dbReference type="ARBA" id="ARBA00022723"/>
    </source>
</evidence>
<name>A0A382JUK8_9ZZZZ</name>
<keyword evidence="10" id="KW-1015">Disulfide bond</keyword>
<evidence type="ECO:0000256" key="1">
    <source>
        <dbReference type="ARBA" id="ARBA00004141"/>
    </source>
</evidence>
<evidence type="ECO:0000256" key="3">
    <source>
        <dbReference type="ARBA" id="ARBA00022692"/>
    </source>
</evidence>
<evidence type="ECO:0000256" key="10">
    <source>
        <dbReference type="ARBA" id="ARBA00023157"/>
    </source>
</evidence>
<evidence type="ECO:0000256" key="8">
    <source>
        <dbReference type="ARBA" id="ARBA00023133"/>
    </source>
</evidence>
<dbReference type="GO" id="GO:0016491">
    <property type="term" value="F:oxidoreductase activity"/>
    <property type="evidence" value="ECO:0007669"/>
    <property type="project" value="UniProtKB-KW"/>
</dbReference>
<feature type="transmembrane region" description="Helical" evidence="12">
    <location>
        <begin position="165"/>
        <end position="183"/>
    </location>
</feature>
<feature type="transmembrane region" description="Helical" evidence="12">
    <location>
        <begin position="66"/>
        <end position="84"/>
    </location>
</feature>
<evidence type="ECO:0000256" key="2">
    <source>
        <dbReference type="ARBA" id="ARBA00022475"/>
    </source>
</evidence>
<feature type="transmembrane region" description="Helical" evidence="12">
    <location>
        <begin position="214"/>
        <end position="232"/>
    </location>
</feature>
<dbReference type="Pfam" id="PF02628">
    <property type="entry name" value="COX15-CtaA"/>
    <property type="match status" value="1"/>
</dbReference>
<comment type="subcellular location">
    <subcellularLocation>
        <location evidence="1">Membrane</location>
        <topology evidence="1">Multi-pass membrane protein</topology>
    </subcellularLocation>
</comment>
<keyword evidence="9 12" id="KW-0472">Membrane</keyword>
<dbReference type="PANTHER" id="PTHR35457">
    <property type="entry name" value="HEME A SYNTHASE"/>
    <property type="match status" value="1"/>
</dbReference>
<dbReference type="GO" id="GO:0006784">
    <property type="term" value="P:heme A biosynthetic process"/>
    <property type="evidence" value="ECO:0007669"/>
    <property type="project" value="InterPro"/>
</dbReference>
<evidence type="ECO:0008006" key="14">
    <source>
        <dbReference type="Google" id="ProtNLM"/>
    </source>
</evidence>
<evidence type="ECO:0000256" key="12">
    <source>
        <dbReference type="SAM" id="Phobius"/>
    </source>
</evidence>
<dbReference type="AlphaFoldDB" id="A0A382JUK8"/>
<dbReference type="GO" id="GO:0046872">
    <property type="term" value="F:metal ion binding"/>
    <property type="evidence" value="ECO:0007669"/>
    <property type="project" value="UniProtKB-KW"/>
</dbReference>
<keyword evidence="4" id="KW-0479">Metal-binding</keyword>
<feature type="transmembrane region" description="Helical" evidence="12">
    <location>
        <begin position="91"/>
        <end position="109"/>
    </location>
</feature>
<gene>
    <name evidence="13" type="ORF">METZ01_LOCUS268293</name>
</gene>
<dbReference type="PANTHER" id="PTHR35457:SF1">
    <property type="entry name" value="HEME A SYNTHASE"/>
    <property type="match status" value="1"/>
</dbReference>
<keyword evidence="2" id="KW-1003">Cell membrane</keyword>
<evidence type="ECO:0000256" key="7">
    <source>
        <dbReference type="ARBA" id="ARBA00023004"/>
    </source>
</evidence>
<keyword evidence="3 12" id="KW-0812">Transmembrane</keyword>
<dbReference type="GO" id="GO:0016020">
    <property type="term" value="C:membrane"/>
    <property type="evidence" value="ECO:0007669"/>
    <property type="project" value="UniProtKB-SubCell"/>
</dbReference>
<keyword evidence="8" id="KW-0350">Heme biosynthesis</keyword>
<keyword evidence="6" id="KW-0560">Oxidoreductase</keyword>
<reference evidence="13" key="1">
    <citation type="submission" date="2018-05" db="EMBL/GenBank/DDBJ databases">
        <authorList>
            <person name="Lanie J.A."/>
            <person name="Ng W.-L."/>
            <person name="Kazmierczak K.M."/>
            <person name="Andrzejewski T.M."/>
            <person name="Davidsen T.M."/>
            <person name="Wayne K.J."/>
            <person name="Tettelin H."/>
            <person name="Glass J.I."/>
            <person name="Rusch D."/>
            <person name="Podicherti R."/>
            <person name="Tsui H.-C.T."/>
            <person name="Winkler M.E."/>
        </authorList>
    </citation>
    <scope>NUCLEOTIDE SEQUENCE</scope>
</reference>
<sequence length="307" mass="34004">MSILKLRGYNYLTIVTVVVTLALITIGSIVRTTESGLGCPDWPLCYGQVLPPAEKTAIIEWSHRTFAALTGLVIIGQAIITSLFRRKDGVLVKLSVFTIPLLVIQAELGRRTVESELPPELVAFHLFTALVLVAVLSIIATYAWLGTNRIRTFTVQRSKVVRAAWICAFSVAGVMAIGTYAVATDSGFACTTWPDCKEAMTPFVTGGRLQTIHWIHRFSVLVPFFTLGYLHMTISRLPSPDMRLRILAIIVASLFVVQIFIGALNVWTEWDEWARVLHLIFSASVWALLSATGVLALYENREIIISK</sequence>
<comment type="pathway">
    <text evidence="11">Porphyrin-containing compound metabolism.</text>
</comment>
<dbReference type="InterPro" id="IPR003780">
    <property type="entry name" value="COX15/CtaA_fam"/>
</dbReference>
<feature type="transmembrane region" description="Helical" evidence="12">
    <location>
        <begin position="244"/>
        <end position="264"/>
    </location>
</feature>
<organism evidence="13">
    <name type="scientific">marine metagenome</name>
    <dbReference type="NCBI Taxonomy" id="408172"/>
    <lineage>
        <taxon>unclassified sequences</taxon>
        <taxon>metagenomes</taxon>
        <taxon>ecological metagenomes</taxon>
    </lineage>
</organism>
<accession>A0A382JUK8</accession>
<evidence type="ECO:0000256" key="9">
    <source>
        <dbReference type="ARBA" id="ARBA00023136"/>
    </source>
</evidence>
<feature type="transmembrane region" description="Helical" evidence="12">
    <location>
        <begin position="276"/>
        <end position="298"/>
    </location>
</feature>
<feature type="transmembrane region" description="Helical" evidence="12">
    <location>
        <begin position="121"/>
        <end position="145"/>
    </location>
</feature>
<dbReference type="EMBL" id="UINC01076354">
    <property type="protein sequence ID" value="SVC15439.1"/>
    <property type="molecule type" value="Genomic_DNA"/>
</dbReference>
<evidence type="ECO:0000256" key="6">
    <source>
        <dbReference type="ARBA" id="ARBA00023002"/>
    </source>
</evidence>
<evidence type="ECO:0000256" key="5">
    <source>
        <dbReference type="ARBA" id="ARBA00022989"/>
    </source>
</evidence>
<dbReference type="InterPro" id="IPR050450">
    <property type="entry name" value="COX15/CtaA_HemeA_synthase"/>
</dbReference>
<evidence type="ECO:0000256" key="11">
    <source>
        <dbReference type="ARBA" id="ARBA00023444"/>
    </source>
</evidence>
<evidence type="ECO:0000313" key="13">
    <source>
        <dbReference type="EMBL" id="SVC15439.1"/>
    </source>
</evidence>
<keyword evidence="7" id="KW-0408">Iron</keyword>
<protein>
    <recommendedName>
        <fullName evidence="14">Cytochrome oxidase assembly protein</fullName>
    </recommendedName>
</protein>